<dbReference type="Pfam" id="PF00117">
    <property type="entry name" value="GATase"/>
    <property type="match status" value="1"/>
</dbReference>
<reference evidence="2 3" key="1">
    <citation type="journal article" date="2017" name="Water Res.">
        <title>Comammox in drinking water systems.</title>
        <authorList>
            <person name="Wang Y."/>
            <person name="Ma L."/>
            <person name="Mao Y."/>
            <person name="Jiang X."/>
            <person name="Xia Y."/>
            <person name="Yu K."/>
            <person name="Li B."/>
            <person name="Zhang T."/>
        </authorList>
    </citation>
    <scope>NUCLEOTIDE SEQUENCE [LARGE SCALE GENOMIC DNA]</scope>
    <source>
        <strain evidence="2">SG_bin8</strain>
    </source>
</reference>
<dbReference type="PANTHER" id="PTHR42695">
    <property type="entry name" value="GLUTAMINE AMIDOTRANSFERASE YLR126C-RELATED"/>
    <property type="match status" value="1"/>
</dbReference>
<accession>A0A1W9HYM5</accession>
<dbReference type="SUPFAM" id="SSF52317">
    <property type="entry name" value="Class I glutamine amidotransferase-like"/>
    <property type="match status" value="1"/>
</dbReference>
<keyword evidence="2" id="KW-0315">Glutamine amidotransferase</keyword>
<sequence length="261" mass="28765">MSKILIILHQENSSPGRVGLALEARGYSLDIRRPRFGDALPSTMSEHAGAVIFGGPMSANDNDDFLKTETDWIGIPLKENKPYLGLCLGAQMLARHLGARVYKHAEGRVEVGYHPIRPTTIGAEMMSWPERVYQWHNEGFDCPHGATLLAEGDEFPVQAVRVGAAAYGLQFHPELTHAMMYRWTVRGAHRFSSPGAQDRDQQLALRYEYDPPLVQFLGAFLDLWLHPQKAQAAASAGAGAPAQRAFSATCDEATAIARDIR</sequence>
<keyword evidence="2" id="KW-0808">Transferase</keyword>
<evidence type="ECO:0000259" key="1">
    <source>
        <dbReference type="Pfam" id="PF00117"/>
    </source>
</evidence>
<dbReference type="NCBIfam" id="NF005072">
    <property type="entry name" value="PRK06490.1"/>
    <property type="match status" value="1"/>
</dbReference>
<dbReference type="CDD" id="cd01741">
    <property type="entry name" value="GATase1_1"/>
    <property type="match status" value="1"/>
</dbReference>
<feature type="domain" description="Glutamine amidotransferase" evidence="1">
    <location>
        <begin position="25"/>
        <end position="177"/>
    </location>
</feature>
<protein>
    <submittedName>
        <fullName evidence="2">Glutamine amidotransferase</fullName>
    </submittedName>
</protein>
<gene>
    <name evidence="2" type="ORF">A4S15_08235</name>
</gene>
<dbReference type="PANTHER" id="PTHR42695:SF5">
    <property type="entry name" value="GLUTAMINE AMIDOTRANSFERASE YLR126C-RELATED"/>
    <property type="match status" value="1"/>
</dbReference>
<organism evidence="2 3">
    <name type="scientific">Candidatus Raskinella chloraquaticus</name>
    <dbReference type="NCBI Taxonomy" id="1951219"/>
    <lineage>
        <taxon>Bacteria</taxon>
        <taxon>Pseudomonadati</taxon>
        <taxon>Pseudomonadota</taxon>
        <taxon>Alphaproteobacteria</taxon>
        <taxon>Hyphomicrobiales</taxon>
        <taxon>Phreatobacteraceae</taxon>
        <taxon>Candidatus Raskinella</taxon>
    </lineage>
</organism>
<dbReference type="Proteomes" id="UP000192872">
    <property type="component" value="Unassembled WGS sequence"/>
</dbReference>
<evidence type="ECO:0000313" key="2">
    <source>
        <dbReference type="EMBL" id="OQW52351.1"/>
    </source>
</evidence>
<dbReference type="EMBL" id="LWDL01000013">
    <property type="protein sequence ID" value="OQW52351.1"/>
    <property type="molecule type" value="Genomic_DNA"/>
</dbReference>
<comment type="caution">
    <text evidence="2">The sequence shown here is derived from an EMBL/GenBank/DDBJ whole genome shotgun (WGS) entry which is preliminary data.</text>
</comment>
<dbReference type="Gene3D" id="3.40.50.880">
    <property type="match status" value="1"/>
</dbReference>
<dbReference type="PROSITE" id="PS51273">
    <property type="entry name" value="GATASE_TYPE_1"/>
    <property type="match status" value="1"/>
</dbReference>
<dbReference type="GO" id="GO:0005829">
    <property type="term" value="C:cytosol"/>
    <property type="evidence" value="ECO:0007669"/>
    <property type="project" value="TreeGrafter"/>
</dbReference>
<dbReference type="AlphaFoldDB" id="A0A1W9HYM5"/>
<name>A0A1W9HYM5_9HYPH</name>
<dbReference type="InterPro" id="IPR017926">
    <property type="entry name" value="GATASE"/>
</dbReference>
<evidence type="ECO:0000313" key="3">
    <source>
        <dbReference type="Proteomes" id="UP000192872"/>
    </source>
</evidence>
<proteinExistence type="predicted"/>
<dbReference type="InterPro" id="IPR044992">
    <property type="entry name" value="ChyE-like"/>
</dbReference>
<dbReference type="GO" id="GO:0016740">
    <property type="term" value="F:transferase activity"/>
    <property type="evidence" value="ECO:0007669"/>
    <property type="project" value="UniProtKB-KW"/>
</dbReference>
<dbReference type="STRING" id="1827387.A4S15_08235"/>
<dbReference type="RefSeq" id="WP_376802275.1">
    <property type="nucleotide sequence ID" value="NZ_DBNB01000034.1"/>
</dbReference>
<dbReference type="InterPro" id="IPR029062">
    <property type="entry name" value="Class_I_gatase-like"/>
</dbReference>